<dbReference type="InParanoid" id="E2B707"/>
<reference evidence="2 3" key="1">
    <citation type="journal article" date="2010" name="Science">
        <title>Genomic comparison of the ants Camponotus floridanus and Harpegnathos saltator.</title>
        <authorList>
            <person name="Bonasio R."/>
            <person name="Zhang G."/>
            <person name="Ye C."/>
            <person name="Mutti N.S."/>
            <person name="Fang X."/>
            <person name="Qin N."/>
            <person name="Donahue G."/>
            <person name="Yang P."/>
            <person name="Li Q."/>
            <person name="Li C."/>
            <person name="Zhang P."/>
            <person name="Huang Z."/>
            <person name="Berger S.L."/>
            <person name="Reinberg D."/>
            <person name="Wang J."/>
            <person name="Liebig J."/>
        </authorList>
    </citation>
    <scope>NUCLEOTIDE SEQUENCE [LARGE SCALE GENOMIC DNA]</scope>
    <source>
        <strain evidence="2 3">R22 G/1</strain>
    </source>
</reference>
<proteinExistence type="predicted"/>
<feature type="compositionally biased region" description="Basic and acidic residues" evidence="1">
    <location>
        <begin position="197"/>
        <end position="209"/>
    </location>
</feature>
<feature type="compositionally biased region" description="Basic and acidic residues" evidence="1">
    <location>
        <begin position="138"/>
        <end position="148"/>
    </location>
</feature>
<gene>
    <name evidence="2" type="ORF">EAI_13202</name>
</gene>
<feature type="compositionally biased region" description="Basic and acidic residues" evidence="1">
    <location>
        <begin position="336"/>
        <end position="346"/>
    </location>
</feature>
<feature type="region of interest" description="Disordered" evidence="1">
    <location>
        <begin position="137"/>
        <end position="264"/>
    </location>
</feature>
<feature type="compositionally biased region" description="Basic residues" evidence="1">
    <location>
        <begin position="44"/>
        <end position="53"/>
    </location>
</feature>
<dbReference type="Proteomes" id="UP000008237">
    <property type="component" value="Unassembled WGS sequence"/>
</dbReference>
<evidence type="ECO:0000313" key="2">
    <source>
        <dbReference type="EMBL" id="EFN88525.1"/>
    </source>
</evidence>
<accession>E2B707</accession>
<dbReference type="EMBL" id="GL446084">
    <property type="protein sequence ID" value="EFN88525.1"/>
    <property type="molecule type" value="Genomic_DNA"/>
</dbReference>
<name>E2B707_HARSA</name>
<feature type="region of interest" description="Disordered" evidence="1">
    <location>
        <begin position="326"/>
        <end position="357"/>
    </location>
</feature>
<feature type="compositionally biased region" description="Basic and acidic residues" evidence="1">
    <location>
        <begin position="215"/>
        <end position="244"/>
    </location>
</feature>
<evidence type="ECO:0000256" key="1">
    <source>
        <dbReference type="SAM" id="MobiDB-lite"/>
    </source>
</evidence>
<sequence>MSTGAAREATQPDSAQSKQGRRSHAEATAGSRSSASKPDEKEAPRRRKKRKVIRPPICKSSESSATAEIGNCGEIKSYDDNLDFYRTEHATAPAPAQRPPIQGVIRGLNESLAVTNMDPKTRKEYDRLTNELILSVDARADQDPEGKGYRSLTNRIRRVGAEVREKTKPASSPTRDEERMASNDRTLDPTAPMEEVLPQREKRKSEALEAARPARTPEARPKEKKDKKSAVPPERTDKVRRVEVPKTPPPTTVIVESEDTPSPAPPFLARVSLGIGLKQSLESLRSISGNRLGIAVRKSAERLQEIESFDAVNTIPSEVSPTFQKRKRSSYQLEVDNPKPRPHADHFNYSFPCVNQQ</sequence>
<organism evidence="3">
    <name type="scientific">Harpegnathos saltator</name>
    <name type="common">Jerdon's jumping ant</name>
    <dbReference type="NCBI Taxonomy" id="610380"/>
    <lineage>
        <taxon>Eukaryota</taxon>
        <taxon>Metazoa</taxon>
        <taxon>Ecdysozoa</taxon>
        <taxon>Arthropoda</taxon>
        <taxon>Hexapoda</taxon>
        <taxon>Insecta</taxon>
        <taxon>Pterygota</taxon>
        <taxon>Neoptera</taxon>
        <taxon>Endopterygota</taxon>
        <taxon>Hymenoptera</taxon>
        <taxon>Apocrita</taxon>
        <taxon>Aculeata</taxon>
        <taxon>Formicoidea</taxon>
        <taxon>Formicidae</taxon>
        <taxon>Ponerinae</taxon>
        <taxon>Ponerini</taxon>
        <taxon>Harpegnathos</taxon>
    </lineage>
</organism>
<feature type="region of interest" description="Disordered" evidence="1">
    <location>
        <begin position="1"/>
        <end position="66"/>
    </location>
</feature>
<protein>
    <submittedName>
        <fullName evidence="2">Uncharacterized protein</fullName>
    </submittedName>
</protein>
<evidence type="ECO:0000313" key="3">
    <source>
        <dbReference type="Proteomes" id="UP000008237"/>
    </source>
</evidence>
<keyword evidence="3" id="KW-1185">Reference proteome</keyword>
<dbReference type="OrthoDB" id="7615112at2759"/>
<dbReference type="AlphaFoldDB" id="E2B707"/>
<feature type="compositionally biased region" description="Basic and acidic residues" evidence="1">
    <location>
        <begin position="159"/>
        <end position="187"/>
    </location>
</feature>